<dbReference type="OrthoDB" id="2248459at2759"/>
<dbReference type="InterPro" id="IPR000300">
    <property type="entry name" value="IPPc"/>
</dbReference>
<gene>
    <name evidence="3" type="ORF">OXX778_LOCUS9883</name>
</gene>
<evidence type="ECO:0000313" key="4">
    <source>
        <dbReference type="Proteomes" id="UP000663879"/>
    </source>
</evidence>
<feature type="compositionally biased region" description="Acidic residues" evidence="1">
    <location>
        <begin position="1"/>
        <end position="10"/>
    </location>
</feature>
<dbReference type="Pfam" id="PF22669">
    <property type="entry name" value="Exo_endo_phos2"/>
    <property type="match status" value="1"/>
</dbReference>
<dbReference type="InterPro" id="IPR036691">
    <property type="entry name" value="Endo/exonu/phosph_ase_sf"/>
</dbReference>
<feature type="region of interest" description="Disordered" evidence="1">
    <location>
        <begin position="1"/>
        <end position="148"/>
    </location>
</feature>
<dbReference type="SMART" id="SM00128">
    <property type="entry name" value="IPPc"/>
    <property type="match status" value="1"/>
</dbReference>
<reference evidence="3" key="1">
    <citation type="submission" date="2021-02" db="EMBL/GenBank/DDBJ databases">
        <authorList>
            <person name="Nowell W R."/>
        </authorList>
    </citation>
    <scope>NUCLEOTIDE SEQUENCE</scope>
    <source>
        <strain evidence="3">Ploen Becks lab</strain>
    </source>
</reference>
<name>A0A813XH04_9BILA</name>
<sequence length="636" mass="73068">MPNVDFDSDDAATTGDYRSKYNRLSVSPSNQKSSILKKKVQYSDDEDDNYQSNSGRLSNRNRYDEPISSRSDMMSAKPPNGRNLSSSLSNRVASDSREYSNYKPKNLPALTYPKNDSDDSISERYNKFKKEKSSREDSKYTSKMEPRSIESKFESVYDSYPPKLDPKYEDFSKYDENLKHTRESPLTSTKKFESLDDMNYKSLKIRSNSLDRLNSTLPSSINSTSSKLLKYNSTNNIDNGSDKSYSLNSTSLSIREAKNRSFLVGSLSALNGKGLLSTDELDRHFMDRKAKILVATWNMGGVKKPPNNLDQLVLPDVIQNVPDILIFGVQEFALNQKVWEISLQEQIGPTHVKLSSYYHGSIGITIFVKRELIWFCSIVEYEHINFRPVQAPSRTKASVLVTFQLFGTLMCFICSHFAAGEGNLDTRVQNYKQTIENLKLPKKLQSKNPTRLANTDGTENFDIVFWLGDLNFLVTKEKDKVERKVNSLRNSRGINYEDILNYDELNQVMAEERAFRNFLEGRITFEPTYKYDINTDTYDTSHKIRIPSYCDRILFKSRQKGSISCYHYNAVKDIKLSDHRPVFGLYEVTIRPGVDKVPLSYGEFDRQIYAAGYQRRQMFRAHDVGFDAKKSTCNIQ</sequence>
<dbReference type="GO" id="GO:0046856">
    <property type="term" value="P:phosphatidylinositol dephosphorylation"/>
    <property type="evidence" value="ECO:0007669"/>
    <property type="project" value="InterPro"/>
</dbReference>
<comment type="caution">
    <text evidence="3">The sequence shown here is derived from an EMBL/GenBank/DDBJ whole genome shotgun (WGS) entry which is preliminary data.</text>
</comment>
<protein>
    <recommendedName>
        <fullName evidence="2">Inositol polyphosphate-related phosphatase domain-containing protein</fullName>
    </recommendedName>
</protein>
<dbReference type="PANTHER" id="PTHR47039:SF1">
    <property type="entry name" value="INOSITOL POLYPHOSPHATE 5-PHOSPHATASE E"/>
    <property type="match status" value="1"/>
</dbReference>
<dbReference type="InterPro" id="IPR053321">
    <property type="entry name" value="IPP-5-Phosphatase_Type_IV"/>
</dbReference>
<dbReference type="Gene3D" id="3.60.10.10">
    <property type="entry name" value="Endonuclease/exonuclease/phosphatase"/>
    <property type="match status" value="1"/>
</dbReference>
<accession>A0A813XH04</accession>
<dbReference type="PANTHER" id="PTHR47039">
    <property type="entry name" value="INOSITOL POLYPHOSPHATE 5-PHOSPHATASE E"/>
    <property type="match status" value="1"/>
</dbReference>
<keyword evidence="4" id="KW-1185">Reference proteome</keyword>
<dbReference type="SUPFAM" id="SSF56219">
    <property type="entry name" value="DNase I-like"/>
    <property type="match status" value="1"/>
</dbReference>
<evidence type="ECO:0000256" key="1">
    <source>
        <dbReference type="SAM" id="MobiDB-lite"/>
    </source>
</evidence>
<feature type="compositionally biased region" description="Polar residues" evidence="1">
    <location>
        <begin position="50"/>
        <end position="60"/>
    </location>
</feature>
<feature type="compositionally biased region" description="Basic and acidic residues" evidence="1">
    <location>
        <begin position="115"/>
        <end position="148"/>
    </location>
</feature>
<proteinExistence type="predicted"/>
<dbReference type="Proteomes" id="UP000663879">
    <property type="component" value="Unassembled WGS sequence"/>
</dbReference>
<evidence type="ECO:0000259" key="2">
    <source>
        <dbReference type="SMART" id="SM00128"/>
    </source>
</evidence>
<evidence type="ECO:0000313" key="3">
    <source>
        <dbReference type="EMBL" id="CAF0870003.1"/>
    </source>
</evidence>
<feature type="compositionally biased region" description="Low complexity" evidence="1">
    <location>
        <begin position="82"/>
        <end position="91"/>
    </location>
</feature>
<dbReference type="GO" id="GO:0016791">
    <property type="term" value="F:phosphatase activity"/>
    <property type="evidence" value="ECO:0007669"/>
    <property type="project" value="InterPro"/>
</dbReference>
<feature type="compositionally biased region" description="Polar residues" evidence="1">
    <location>
        <begin position="22"/>
        <end position="34"/>
    </location>
</feature>
<organism evidence="3 4">
    <name type="scientific">Brachionus calyciflorus</name>
    <dbReference type="NCBI Taxonomy" id="104777"/>
    <lineage>
        <taxon>Eukaryota</taxon>
        <taxon>Metazoa</taxon>
        <taxon>Spiralia</taxon>
        <taxon>Gnathifera</taxon>
        <taxon>Rotifera</taxon>
        <taxon>Eurotatoria</taxon>
        <taxon>Monogononta</taxon>
        <taxon>Pseudotrocha</taxon>
        <taxon>Ploima</taxon>
        <taxon>Brachionidae</taxon>
        <taxon>Brachionus</taxon>
    </lineage>
</organism>
<dbReference type="EMBL" id="CAJNOC010001502">
    <property type="protein sequence ID" value="CAF0870003.1"/>
    <property type="molecule type" value="Genomic_DNA"/>
</dbReference>
<feature type="domain" description="Inositol polyphosphate-related phosphatase" evidence="2">
    <location>
        <begin position="288"/>
        <end position="594"/>
    </location>
</feature>
<dbReference type="AlphaFoldDB" id="A0A813XH04"/>